<keyword evidence="6 8" id="KW-1133">Transmembrane helix</keyword>
<feature type="transmembrane region" description="Helical" evidence="8">
    <location>
        <begin position="216"/>
        <end position="233"/>
    </location>
</feature>
<organism evidence="11">
    <name type="scientific">Schizaphis graminum</name>
    <name type="common">Green bug aphid</name>
    <dbReference type="NCBI Taxonomy" id="13262"/>
    <lineage>
        <taxon>Eukaryota</taxon>
        <taxon>Metazoa</taxon>
        <taxon>Ecdysozoa</taxon>
        <taxon>Arthropoda</taxon>
        <taxon>Hexapoda</taxon>
        <taxon>Insecta</taxon>
        <taxon>Pterygota</taxon>
        <taxon>Neoptera</taxon>
        <taxon>Paraneoptera</taxon>
        <taxon>Hemiptera</taxon>
        <taxon>Sternorrhyncha</taxon>
        <taxon>Aphidomorpha</taxon>
        <taxon>Aphidoidea</taxon>
        <taxon>Aphididae</taxon>
        <taxon>Aphidini</taxon>
        <taxon>Schizaphis</taxon>
    </lineage>
</organism>
<dbReference type="SUPFAM" id="SSF90123">
    <property type="entry name" value="ABC transporter transmembrane region"/>
    <property type="match status" value="2"/>
</dbReference>
<evidence type="ECO:0000256" key="5">
    <source>
        <dbReference type="ARBA" id="ARBA00022840"/>
    </source>
</evidence>
<dbReference type="GO" id="GO:0016020">
    <property type="term" value="C:membrane"/>
    <property type="evidence" value="ECO:0007669"/>
    <property type="project" value="UniProtKB-SubCell"/>
</dbReference>
<feature type="transmembrane region" description="Helical" evidence="8">
    <location>
        <begin position="85"/>
        <end position="108"/>
    </location>
</feature>
<feature type="transmembrane region" description="Helical" evidence="8">
    <location>
        <begin position="239"/>
        <end position="256"/>
    </location>
</feature>
<evidence type="ECO:0000256" key="2">
    <source>
        <dbReference type="ARBA" id="ARBA00022448"/>
    </source>
</evidence>
<feature type="transmembrane region" description="Helical" evidence="8">
    <location>
        <begin position="809"/>
        <end position="833"/>
    </location>
</feature>
<dbReference type="SUPFAM" id="SSF52540">
    <property type="entry name" value="P-loop containing nucleoside triphosphate hydrolases"/>
    <property type="match status" value="1"/>
</dbReference>
<dbReference type="InterPro" id="IPR027417">
    <property type="entry name" value="P-loop_NTPase"/>
</dbReference>
<feature type="domain" description="ABC transmembrane type-1" evidence="10">
    <location>
        <begin position="96"/>
        <end position="369"/>
    </location>
</feature>
<dbReference type="InterPro" id="IPR003593">
    <property type="entry name" value="AAA+_ATPase"/>
</dbReference>
<dbReference type="SMART" id="SM00382">
    <property type="entry name" value="AAA"/>
    <property type="match status" value="1"/>
</dbReference>
<dbReference type="CDD" id="cd03250">
    <property type="entry name" value="ABCC_MRP_domain1"/>
    <property type="match status" value="1"/>
</dbReference>
<dbReference type="Gene3D" id="1.20.1560.10">
    <property type="entry name" value="ABC transporter type 1, transmembrane domain"/>
    <property type="match status" value="2"/>
</dbReference>
<evidence type="ECO:0000256" key="6">
    <source>
        <dbReference type="ARBA" id="ARBA00022989"/>
    </source>
</evidence>
<evidence type="ECO:0000256" key="4">
    <source>
        <dbReference type="ARBA" id="ARBA00022741"/>
    </source>
</evidence>
<evidence type="ECO:0000259" key="9">
    <source>
        <dbReference type="PROSITE" id="PS50893"/>
    </source>
</evidence>
<dbReference type="FunFam" id="1.20.1560.10:FF:000026">
    <property type="entry name" value="Multidrug resistance-associated protein lethal(2)03659"/>
    <property type="match status" value="1"/>
</dbReference>
<evidence type="ECO:0000256" key="7">
    <source>
        <dbReference type="ARBA" id="ARBA00023136"/>
    </source>
</evidence>
<dbReference type="InterPro" id="IPR011527">
    <property type="entry name" value="ABC1_TM_dom"/>
</dbReference>
<dbReference type="AlphaFoldDB" id="A0A2S2NTR3"/>
<protein>
    <submittedName>
        <fullName evidence="11">Putative multidrug resistance-associated protein lethal</fullName>
    </submittedName>
</protein>
<keyword evidence="2" id="KW-0813">Transport</keyword>
<feature type="domain" description="ABC transporter" evidence="9">
    <location>
        <begin position="442"/>
        <end position="665"/>
    </location>
</feature>
<proteinExistence type="predicted"/>
<keyword evidence="3 8" id="KW-0812">Transmembrane</keyword>
<dbReference type="InterPro" id="IPR017871">
    <property type="entry name" value="ABC_transporter-like_CS"/>
</dbReference>
<feature type="transmembrane region" description="Helical" evidence="8">
    <location>
        <begin position="136"/>
        <end position="158"/>
    </location>
</feature>
<comment type="subcellular location">
    <subcellularLocation>
        <location evidence="1">Membrane</location>
    </subcellularLocation>
</comment>
<feature type="domain" description="ABC transmembrane type-1" evidence="10">
    <location>
        <begin position="745"/>
        <end position="884"/>
    </location>
</feature>
<accession>A0A2S2NTR3</accession>
<dbReference type="PROSITE" id="PS50893">
    <property type="entry name" value="ABC_TRANSPORTER_2"/>
    <property type="match status" value="1"/>
</dbReference>
<evidence type="ECO:0000259" key="10">
    <source>
        <dbReference type="PROSITE" id="PS50929"/>
    </source>
</evidence>
<dbReference type="Pfam" id="PF00005">
    <property type="entry name" value="ABC_tran"/>
    <property type="match status" value="1"/>
</dbReference>
<dbReference type="InterPro" id="IPR003439">
    <property type="entry name" value="ABC_transporter-like_ATP-bd"/>
</dbReference>
<dbReference type="GO" id="GO:0140359">
    <property type="term" value="F:ABC-type transporter activity"/>
    <property type="evidence" value="ECO:0007669"/>
    <property type="project" value="InterPro"/>
</dbReference>
<keyword evidence="5" id="KW-0067">ATP-binding</keyword>
<reference evidence="11" key="1">
    <citation type="submission" date="2018-04" db="EMBL/GenBank/DDBJ databases">
        <title>Transcriptome of Schizaphis graminum biotype I.</title>
        <authorList>
            <person name="Scully E.D."/>
            <person name="Geib S.M."/>
            <person name="Palmer N.A."/>
            <person name="Koch K."/>
            <person name="Bradshaw J."/>
            <person name="Heng-Moss T."/>
            <person name="Sarath G."/>
        </authorList>
    </citation>
    <scope>NUCLEOTIDE SEQUENCE</scope>
</reference>
<dbReference type="PROSITE" id="PS50929">
    <property type="entry name" value="ABC_TM1F"/>
    <property type="match status" value="2"/>
</dbReference>
<dbReference type="PROSITE" id="PS00211">
    <property type="entry name" value="ABC_TRANSPORTER_1"/>
    <property type="match status" value="1"/>
</dbReference>
<dbReference type="FunFam" id="3.40.50.300:FF:000482">
    <property type="entry name" value="Multidrug resistance-associated protein member 4"/>
    <property type="match status" value="1"/>
</dbReference>
<dbReference type="PANTHER" id="PTHR24223">
    <property type="entry name" value="ATP-BINDING CASSETTE SUB-FAMILY C"/>
    <property type="match status" value="1"/>
</dbReference>
<keyword evidence="7 8" id="KW-0472">Membrane</keyword>
<dbReference type="GO" id="GO:0005524">
    <property type="term" value="F:ATP binding"/>
    <property type="evidence" value="ECO:0007669"/>
    <property type="project" value="UniProtKB-KW"/>
</dbReference>
<sequence>MNRCTTDENSEIKRPLNPKSNANIFEFITYSWMLNLFKTGLIRDLDETDLYTTLDDQLASSLGDKLEKEWRIEYTANRKPSILRVLIKIFGLKYILIGFVFAINEIFFKASRPLLVGGLLAYFNPDGSYTTDLKGAYIYASGIIFTLFTTMILQHSGLEKNLQLGMKMRVACCSIIFRKALRLSQKSLNETTVGQVINLISNDVSRFDLAVTTMHYIWIGPLLTIVITYFLWLEIGVSSVIGVSVFLFFIPLQYWLGEKTSKYRLKTAKITDERIRLMNEIISGIQVIKMYTWEKPFSKLIEHTRKKEIKQIGSTLFLGILSCSFQAVQSRFQLFISIITFMLLGNDISIRKVFVVTAFYSVLHQPMTRSFVRGITNLAEIKICVTRIQNFMMLEEKDSDIPNISQSVKPLTTGVLQLPKSDIITDNIDVEKNAIYLNSFSIFISNATAKWTDNQTSNTLENINLNIIPGSLVAIIGPVGAGKSSLIQAILRELPLTEGKISVRGTVSYASQEPWLFASSVQQNILFGSPMDKERYKQVLSVCALNSDFKKFPHGDRTLVGERGITLSGGQRARINLARAIYKQADIYLLDDPLSAVDTRVGRHLFEKCIRDYLKEKTCVLITHQVQYLTDVNQVILIDNGSIIAKDSFQKLQASDLDFTKLLGSSDDTEINEPENDTNNSLNVNLVSNLLGSNKSISSSHNDVNINEVLAVKSKNVNKSRSSGLVSINVYLSYLSANGSVLKIFFVFFCFILIQVLTTGGDYWISFWVTHENKKTINYNNITNDNSTLSSTDIINTLLFTSNFRQVCMIVYTFIIIFSIIIVIFRCVAYVSFCMNASIHLHDQMFDSFVKATMSFFNTKSSGDMLNRFSKDIGVIDELLPYIIMDCLQVNIKYFI</sequence>
<keyword evidence="4" id="KW-0547">Nucleotide-binding</keyword>
<dbReference type="GO" id="GO:0016887">
    <property type="term" value="F:ATP hydrolysis activity"/>
    <property type="evidence" value="ECO:0007669"/>
    <property type="project" value="InterPro"/>
</dbReference>
<evidence type="ECO:0000313" key="11">
    <source>
        <dbReference type="EMBL" id="MBY20136.1"/>
    </source>
</evidence>
<dbReference type="Gene3D" id="3.40.50.300">
    <property type="entry name" value="P-loop containing nucleotide triphosphate hydrolases"/>
    <property type="match status" value="1"/>
</dbReference>
<name>A0A2S2NTR3_SCHGA</name>
<dbReference type="EMBL" id="GGMR01007517">
    <property type="protein sequence ID" value="MBY20136.1"/>
    <property type="molecule type" value="Transcribed_RNA"/>
</dbReference>
<dbReference type="InterPro" id="IPR036640">
    <property type="entry name" value="ABC1_TM_sf"/>
</dbReference>
<feature type="transmembrane region" description="Helical" evidence="8">
    <location>
        <begin position="744"/>
        <end position="765"/>
    </location>
</feature>
<gene>
    <name evidence="11" type="ORF">g.165071</name>
</gene>
<evidence type="ECO:0000256" key="1">
    <source>
        <dbReference type="ARBA" id="ARBA00004370"/>
    </source>
</evidence>
<evidence type="ECO:0000256" key="3">
    <source>
        <dbReference type="ARBA" id="ARBA00022692"/>
    </source>
</evidence>
<evidence type="ECO:0000256" key="8">
    <source>
        <dbReference type="SAM" id="Phobius"/>
    </source>
</evidence>
<dbReference type="InterPro" id="IPR050173">
    <property type="entry name" value="ABC_transporter_C-like"/>
</dbReference>
<dbReference type="Pfam" id="PF00664">
    <property type="entry name" value="ABC_membrane"/>
    <property type="match status" value="2"/>
</dbReference>
<dbReference type="PANTHER" id="PTHR24223:SF448">
    <property type="entry name" value="FI20146P1-RELATED"/>
    <property type="match status" value="1"/>
</dbReference>